<evidence type="ECO:0000313" key="5">
    <source>
        <dbReference type="EMBL" id="ATF26161.1"/>
    </source>
</evidence>
<comment type="similarity">
    <text evidence="1">Belongs to the LytR/CpsA/Psr (LCP) family.</text>
</comment>
<dbReference type="NCBIfam" id="TIGR00350">
    <property type="entry name" value="lytR_cpsA_psr"/>
    <property type="match status" value="1"/>
</dbReference>
<dbReference type="Gene3D" id="3.40.630.190">
    <property type="entry name" value="LCP protein"/>
    <property type="match status" value="1"/>
</dbReference>
<evidence type="ECO:0000256" key="2">
    <source>
        <dbReference type="SAM" id="MobiDB-lite"/>
    </source>
</evidence>
<evidence type="ECO:0000256" key="1">
    <source>
        <dbReference type="ARBA" id="ARBA00006068"/>
    </source>
</evidence>
<evidence type="ECO:0000256" key="3">
    <source>
        <dbReference type="SAM" id="Phobius"/>
    </source>
</evidence>
<dbReference type="InterPro" id="IPR050922">
    <property type="entry name" value="LytR/CpsA/Psr_CW_biosynth"/>
</dbReference>
<dbReference type="OrthoDB" id="27330at2"/>
<evidence type="ECO:0000313" key="6">
    <source>
        <dbReference type="Proteomes" id="UP000243591"/>
    </source>
</evidence>
<gene>
    <name evidence="5" type="ORF">CNY62_07020</name>
</gene>
<dbReference type="Pfam" id="PF03816">
    <property type="entry name" value="LytR_cpsA_psr"/>
    <property type="match status" value="1"/>
</dbReference>
<keyword evidence="3" id="KW-0812">Transmembrane</keyword>
<accession>A0A1D2LB03</accession>
<evidence type="ECO:0000259" key="4">
    <source>
        <dbReference type="Pfam" id="PF03816"/>
    </source>
</evidence>
<dbReference type="GeneID" id="66537167"/>
<feature type="domain" description="Cell envelope-related transcriptional attenuator" evidence="4">
    <location>
        <begin position="95"/>
        <end position="246"/>
    </location>
</feature>
<feature type="compositionally biased region" description="Low complexity" evidence="2">
    <location>
        <begin position="337"/>
        <end position="359"/>
    </location>
</feature>
<dbReference type="PANTHER" id="PTHR33392">
    <property type="entry name" value="POLYISOPRENYL-TEICHOIC ACID--PEPTIDOGLYCAN TEICHOIC ACID TRANSFERASE TAGU"/>
    <property type="match status" value="1"/>
</dbReference>
<name>A0A1D2LB03_BROTH</name>
<organism evidence="5 6">
    <name type="scientific">Brochothrix thermosphacta</name>
    <name type="common">Microbacterium thermosphactum</name>
    <dbReference type="NCBI Taxonomy" id="2756"/>
    <lineage>
        <taxon>Bacteria</taxon>
        <taxon>Bacillati</taxon>
        <taxon>Bacillota</taxon>
        <taxon>Bacilli</taxon>
        <taxon>Bacillales</taxon>
        <taxon>Listeriaceae</taxon>
        <taxon>Brochothrix</taxon>
    </lineage>
</organism>
<feature type="region of interest" description="Disordered" evidence="2">
    <location>
        <begin position="335"/>
        <end position="359"/>
    </location>
</feature>
<proteinExistence type="inferred from homology"/>
<protein>
    <submittedName>
        <fullName evidence="5">LytR family transcriptional regulator</fullName>
    </submittedName>
</protein>
<keyword evidence="6" id="KW-1185">Reference proteome</keyword>
<dbReference type="STRING" id="2756.BFR44_09970"/>
<keyword evidence="3" id="KW-0472">Membrane</keyword>
<feature type="transmembrane region" description="Helical" evidence="3">
    <location>
        <begin position="17"/>
        <end position="41"/>
    </location>
</feature>
<dbReference type="AlphaFoldDB" id="A0A1D2LB03"/>
<dbReference type="KEGG" id="bths:CNY62_07020"/>
<sequence length="359" mass="39965">MSDLRQNKHKKFRRRRIILFSIMIPIMLIIMVVSVYATYLYSKGENAFDKAFSSIRDGKGSDLRTKNVVAAKDNMSFLIIGVDDSDVRNFKGNARSDALLYGTLNIKTHALTLLSIPRDSYVLVPGTENSTEQWTKIAHAHAYGGPELSVKTVENTLQLPVDKYVRFNFTSFLEIVDALGGIEVDVPVSFTEQDSKDKAGAITLKKGLQELNGEQALALARTRHIDNDIERGKRQQLVIEAIIKKALQMGSISKYGSIIDTVGNNMKTDMDFETMMSLAKYAINNKDDFKVKSINLKGADSTIDNIYYYQLDNEELHKTANTLAKELDFDLPFPDATNTTGDEVTTDTGIGTETPAVTP</sequence>
<dbReference type="PANTHER" id="PTHR33392:SF3">
    <property type="entry name" value="POLYISOPRENYL-TEICHOIC ACID--PEPTIDOGLYCAN TEICHOIC ACID TRANSFERASE TAGT"/>
    <property type="match status" value="1"/>
</dbReference>
<dbReference type="EMBL" id="CP023483">
    <property type="protein sequence ID" value="ATF26161.1"/>
    <property type="molecule type" value="Genomic_DNA"/>
</dbReference>
<keyword evidence="3" id="KW-1133">Transmembrane helix</keyword>
<dbReference type="Proteomes" id="UP000243591">
    <property type="component" value="Chromosome"/>
</dbReference>
<reference evidence="5 6" key="1">
    <citation type="submission" date="2017-09" db="EMBL/GenBank/DDBJ databases">
        <title>Complete Genome Sequences of Two Strains of the Meat Spoilage Bacterium Brochothrix thermosphacta Isolated from Ground Chicken.</title>
        <authorList>
            <person name="Paoli G.C."/>
            <person name="Wijey C."/>
            <person name="Chen C.-Y."/>
            <person name="Nguyen L."/>
            <person name="Yan X."/>
            <person name="Irwin P.L."/>
        </authorList>
    </citation>
    <scope>NUCLEOTIDE SEQUENCE [LARGE SCALE GENOMIC DNA]</scope>
    <source>
        <strain evidence="5 6">BI</strain>
    </source>
</reference>
<dbReference type="InterPro" id="IPR004474">
    <property type="entry name" value="LytR_CpsA_psr"/>
</dbReference>
<dbReference type="RefSeq" id="WP_069118800.1">
    <property type="nucleotide sequence ID" value="NZ_CBCPHX010000006.1"/>
</dbReference>